<evidence type="ECO:0000313" key="1">
    <source>
        <dbReference type="EMBL" id="BBF84193.1"/>
    </source>
</evidence>
<name>A0A3G9GBL0_9NEIS</name>
<reference evidence="2" key="1">
    <citation type="journal article" date="2017" name="Biotechnol. Biofuels">
        <title>Evaluation of environmental bacterial communities as a factor affecting the growth of duckweed Lemna minor.</title>
        <authorList>
            <person name="Ishizawa H."/>
            <person name="Kuroda M."/>
            <person name="Morikawa M."/>
            <person name="Ike M."/>
        </authorList>
    </citation>
    <scope>NUCLEOTIDE SEQUENCE [LARGE SCALE GENOMIC DNA]</scope>
    <source>
        <strain evidence="2">H3</strain>
    </source>
</reference>
<dbReference type="Proteomes" id="UP000198290">
    <property type="component" value="Chromosome"/>
</dbReference>
<reference evidence="1 2" key="2">
    <citation type="journal article" date="2017" name="Genome Announc.">
        <title>Draft genome sequence of Aquitalea magnusonii strain H3, a plant growth-promoting bacterium of duckweed Lemna minor.</title>
        <authorList>
            <person name="Ishizawa H."/>
            <person name="Kuroda M."/>
            <person name="Ike M."/>
        </authorList>
    </citation>
    <scope>NUCLEOTIDE SEQUENCE [LARGE SCALE GENOMIC DNA]</scope>
    <source>
        <strain evidence="1 2">H3</strain>
    </source>
</reference>
<dbReference type="KEGG" id="amah:DLM_0532"/>
<organism evidence="1 2">
    <name type="scientific">Aquitalea magnusonii</name>
    <dbReference type="NCBI Taxonomy" id="332411"/>
    <lineage>
        <taxon>Bacteria</taxon>
        <taxon>Pseudomonadati</taxon>
        <taxon>Pseudomonadota</taxon>
        <taxon>Betaproteobacteria</taxon>
        <taxon>Neisseriales</taxon>
        <taxon>Chromobacteriaceae</taxon>
        <taxon>Aquitalea</taxon>
    </lineage>
</organism>
<dbReference type="AlphaFoldDB" id="A0A3G9GBL0"/>
<gene>
    <name evidence="1" type="ORF">DLM_0532</name>
</gene>
<sequence length="46" mass="5055">MNMPGKQLPHTRKTIVLTDSSLPNITFMLLRPAAVTMHGDISGEFS</sequence>
<accession>A0A3G9GBL0</accession>
<keyword evidence="2" id="KW-1185">Reference proteome</keyword>
<proteinExistence type="predicted"/>
<evidence type="ECO:0000313" key="2">
    <source>
        <dbReference type="Proteomes" id="UP000198290"/>
    </source>
</evidence>
<dbReference type="EMBL" id="AP018823">
    <property type="protein sequence ID" value="BBF84193.1"/>
    <property type="molecule type" value="Genomic_DNA"/>
</dbReference>
<protein>
    <submittedName>
        <fullName evidence="1">Uncharacterized protein</fullName>
    </submittedName>
</protein>
<reference evidence="2" key="3">
    <citation type="journal article" date="2017" name="Plant Physiol. Biochem.">
        <title>Differential oxidative and antioxidative response of duckweed Lemna minor toward plant growth promoting/inhibiting bacteria.</title>
        <authorList>
            <person name="Ishizawa H."/>
            <person name="Kuroda M."/>
            <person name="Morikawa M."/>
            <person name="Ike M."/>
        </authorList>
    </citation>
    <scope>NUCLEOTIDE SEQUENCE [LARGE SCALE GENOMIC DNA]</scope>
    <source>
        <strain evidence="2">H3</strain>
    </source>
</reference>